<evidence type="ECO:0000256" key="7">
    <source>
        <dbReference type="ARBA" id="ARBA00022927"/>
    </source>
</evidence>
<comment type="subcellular location">
    <subcellularLocation>
        <location evidence="1">Cell outer membrane</location>
        <topology evidence="1">Lipid-anchor</topology>
    </subcellularLocation>
</comment>
<evidence type="ECO:0000256" key="4">
    <source>
        <dbReference type="ARBA" id="ARBA00016202"/>
    </source>
</evidence>
<evidence type="ECO:0000256" key="9">
    <source>
        <dbReference type="ARBA" id="ARBA00023139"/>
    </source>
</evidence>
<protein>
    <recommendedName>
        <fullName evidence="4">Outer-membrane lipoprotein LolB</fullName>
    </recommendedName>
</protein>
<comment type="caution">
    <text evidence="13">The sequence shown here is derived from an EMBL/GenBank/DDBJ whole genome shotgun (WGS) entry which is preliminary data.</text>
</comment>
<dbReference type="NCBIfam" id="TIGR00548">
    <property type="entry name" value="lolB"/>
    <property type="match status" value="1"/>
</dbReference>
<evidence type="ECO:0000256" key="1">
    <source>
        <dbReference type="ARBA" id="ARBA00004459"/>
    </source>
</evidence>
<accession>A0A7W8D976</accession>
<reference evidence="13 14" key="1">
    <citation type="submission" date="2020-08" db="EMBL/GenBank/DDBJ databases">
        <title>Genomic Encyclopedia of Type Strains, Phase IV (KMG-IV): sequencing the most valuable type-strain genomes for metagenomic binning, comparative biology and taxonomic classification.</title>
        <authorList>
            <person name="Goeker M."/>
        </authorList>
    </citation>
    <scope>NUCLEOTIDE SEQUENCE [LARGE SCALE GENOMIC DNA]</scope>
    <source>
        <strain evidence="13 14">DSM 24163</strain>
    </source>
</reference>
<dbReference type="GO" id="GO:0015031">
    <property type="term" value="P:protein transport"/>
    <property type="evidence" value="ECO:0007669"/>
    <property type="project" value="UniProtKB-KW"/>
</dbReference>
<keyword evidence="8" id="KW-0472">Membrane</keyword>
<dbReference type="Gene3D" id="2.50.20.10">
    <property type="entry name" value="Lipoprotein localisation LolA/LolB/LppX"/>
    <property type="match status" value="1"/>
</dbReference>
<proteinExistence type="inferred from homology"/>
<organism evidence="13 14">
    <name type="scientific">Chiayiivirga flava</name>
    <dbReference type="NCBI Taxonomy" id="659595"/>
    <lineage>
        <taxon>Bacteria</taxon>
        <taxon>Pseudomonadati</taxon>
        <taxon>Pseudomonadota</taxon>
        <taxon>Gammaproteobacteria</taxon>
        <taxon>Lysobacterales</taxon>
        <taxon>Lysobacteraceae</taxon>
        <taxon>Chiayiivirga</taxon>
    </lineage>
</organism>
<dbReference type="InterPro" id="IPR029046">
    <property type="entry name" value="LolA/LolB/LppX"/>
</dbReference>
<evidence type="ECO:0000256" key="5">
    <source>
        <dbReference type="ARBA" id="ARBA00022448"/>
    </source>
</evidence>
<evidence type="ECO:0000256" key="11">
    <source>
        <dbReference type="ARBA" id="ARBA00023237"/>
    </source>
</evidence>
<dbReference type="GO" id="GO:0009279">
    <property type="term" value="C:cell outer membrane"/>
    <property type="evidence" value="ECO:0007669"/>
    <property type="project" value="UniProtKB-SubCell"/>
</dbReference>
<dbReference type="InterPro" id="IPR004565">
    <property type="entry name" value="OM_lipoprot_LolB"/>
</dbReference>
<evidence type="ECO:0000313" key="14">
    <source>
        <dbReference type="Proteomes" id="UP000521199"/>
    </source>
</evidence>
<name>A0A7W8D976_9GAMM</name>
<evidence type="ECO:0000256" key="2">
    <source>
        <dbReference type="ARBA" id="ARBA00009696"/>
    </source>
</evidence>
<keyword evidence="5" id="KW-0813">Transport</keyword>
<dbReference type="CDD" id="cd16326">
    <property type="entry name" value="LolB"/>
    <property type="match status" value="1"/>
</dbReference>
<evidence type="ECO:0000256" key="12">
    <source>
        <dbReference type="ARBA" id="ARBA00023288"/>
    </source>
</evidence>
<keyword evidence="9" id="KW-0564">Palmitate</keyword>
<keyword evidence="6" id="KW-0732">Signal</keyword>
<evidence type="ECO:0000256" key="6">
    <source>
        <dbReference type="ARBA" id="ARBA00022729"/>
    </source>
</evidence>
<keyword evidence="11" id="KW-0998">Cell outer membrane</keyword>
<comment type="subunit">
    <text evidence="3">Monomer.</text>
</comment>
<keyword evidence="10" id="KW-0143">Chaperone</keyword>
<dbReference type="Proteomes" id="UP000521199">
    <property type="component" value="Unassembled WGS sequence"/>
</dbReference>
<dbReference type="SUPFAM" id="SSF89392">
    <property type="entry name" value="Prokaryotic lipoproteins and lipoprotein localization factors"/>
    <property type="match status" value="1"/>
</dbReference>
<comment type="similarity">
    <text evidence="2">Belongs to the LolB family.</text>
</comment>
<gene>
    <name evidence="13" type="ORF">HNQ52_002663</name>
</gene>
<dbReference type="AlphaFoldDB" id="A0A7W8D976"/>
<dbReference type="Pfam" id="PF03550">
    <property type="entry name" value="LolB"/>
    <property type="match status" value="1"/>
</dbReference>
<sequence length="186" mass="20138">MLLTACGTAPRREAGGADGNALARQAAREATLVADDAWSFSGRIAVSNAQDGGSGRIDWVQTGDTYRIELRAPVTRRSWRLSGEHGWARLEGLDGGPFEGDSAEALLADHAGWTIPLADLAAWVRGARAAGASDVEFAPDGRLSRLRQAGWVIDYRAWSDDAPLLPTKVFAQRGDERVRLLVDRWN</sequence>
<evidence type="ECO:0000256" key="10">
    <source>
        <dbReference type="ARBA" id="ARBA00023186"/>
    </source>
</evidence>
<evidence type="ECO:0000256" key="8">
    <source>
        <dbReference type="ARBA" id="ARBA00023136"/>
    </source>
</evidence>
<dbReference type="EMBL" id="JACHHP010000005">
    <property type="protein sequence ID" value="MBB5209100.1"/>
    <property type="molecule type" value="Genomic_DNA"/>
</dbReference>
<keyword evidence="7" id="KW-0653">Protein transport</keyword>
<keyword evidence="14" id="KW-1185">Reference proteome</keyword>
<keyword evidence="12 13" id="KW-0449">Lipoprotein</keyword>
<evidence type="ECO:0000256" key="3">
    <source>
        <dbReference type="ARBA" id="ARBA00011245"/>
    </source>
</evidence>
<evidence type="ECO:0000313" key="13">
    <source>
        <dbReference type="EMBL" id="MBB5209100.1"/>
    </source>
</evidence>